<dbReference type="OrthoDB" id="340681at2759"/>
<reference evidence="2" key="1">
    <citation type="submission" date="2021-03" db="EMBL/GenBank/DDBJ databases">
        <title>Chromosome level genome of the anhydrobiotic midge Polypedilum vanderplanki.</title>
        <authorList>
            <person name="Yoshida Y."/>
            <person name="Kikawada T."/>
            <person name="Gusev O."/>
        </authorList>
    </citation>
    <scope>NUCLEOTIDE SEQUENCE</scope>
    <source>
        <strain evidence="2">NIAS01</strain>
        <tissue evidence="2">Whole body or cell culture</tissue>
    </source>
</reference>
<evidence type="ECO:0000313" key="3">
    <source>
        <dbReference type="Proteomes" id="UP001107558"/>
    </source>
</evidence>
<dbReference type="GO" id="GO:0005666">
    <property type="term" value="C:RNA polymerase III complex"/>
    <property type="evidence" value="ECO:0007669"/>
    <property type="project" value="TreeGrafter"/>
</dbReference>
<accession>A0A9J6CHS5</accession>
<dbReference type="AlphaFoldDB" id="A0A9J6CHS5"/>
<sequence>MIDNDDPIIDEIPVYLSSNLAKNLYILQFPVNNTFDIDQSKISNCCLKPESKQIKIDFTLDTASRNYDAFKGEMLAKTADGSKSTNDKNDLPSFSSGRMDKSTFISSLPFDNQKFAVGVMQDKQLHLVPVKNFFQMRQTFSHFDKGDKRIKSEKSGDDDDDDDLKQVTVKFAKPAGDSERIKKARERSYQFISSIGKDEAWCETLIYSKISPESELERQKILYTGGQQQHLSTIPVQDYFETLMTPDKGSISLTSHEPSKSDDTSEKHIDVLKGIVSKRLIKRLPLIDQLKVVLKDSKVLTFNNIMDLIGSQIITTEKVLRTLALCGIMIRGNWTLQSEHLYPGNYISVTNGISSELMCRGRDYILFKLMRNELMTLNRQKLSVITQLPAEETKEILESVASLKSNKTWDLLKPPDYEFEKRHPEIIQRQEAFWRAQEEKFAEMEAEKPEKRKRTKSVRETK</sequence>
<evidence type="ECO:0000256" key="1">
    <source>
        <dbReference type="SAM" id="MobiDB-lite"/>
    </source>
</evidence>
<dbReference type="InterPro" id="IPR006886">
    <property type="entry name" value="RNA_pol_III_Rpc5"/>
</dbReference>
<evidence type="ECO:0008006" key="4">
    <source>
        <dbReference type="Google" id="ProtNLM"/>
    </source>
</evidence>
<evidence type="ECO:0000313" key="2">
    <source>
        <dbReference type="EMBL" id="KAG5681299.1"/>
    </source>
</evidence>
<gene>
    <name evidence="2" type="ORF">PVAND_010749</name>
</gene>
<organism evidence="2 3">
    <name type="scientific">Polypedilum vanderplanki</name>
    <name type="common">Sleeping chironomid midge</name>
    <dbReference type="NCBI Taxonomy" id="319348"/>
    <lineage>
        <taxon>Eukaryota</taxon>
        <taxon>Metazoa</taxon>
        <taxon>Ecdysozoa</taxon>
        <taxon>Arthropoda</taxon>
        <taxon>Hexapoda</taxon>
        <taxon>Insecta</taxon>
        <taxon>Pterygota</taxon>
        <taxon>Neoptera</taxon>
        <taxon>Endopterygota</taxon>
        <taxon>Diptera</taxon>
        <taxon>Nematocera</taxon>
        <taxon>Chironomoidea</taxon>
        <taxon>Chironomidae</taxon>
        <taxon>Chironominae</taxon>
        <taxon>Polypedilum</taxon>
        <taxon>Polypedilum</taxon>
    </lineage>
</organism>
<name>A0A9J6CHS5_POLVA</name>
<dbReference type="PANTHER" id="PTHR12069">
    <property type="entry name" value="DNA-DIRECTED RNA POLYMERASES III 80 KDA POLYPEPTIDE RNA POLYMERASE III SUBUNIT 5"/>
    <property type="match status" value="1"/>
</dbReference>
<proteinExistence type="predicted"/>
<dbReference type="Pfam" id="PF04801">
    <property type="entry name" value="RPC5"/>
    <property type="match status" value="1"/>
</dbReference>
<dbReference type="GO" id="GO:0042797">
    <property type="term" value="P:tRNA transcription by RNA polymerase III"/>
    <property type="evidence" value="ECO:0007669"/>
    <property type="project" value="TreeGrafter"/>
</dbReference>
<dbReference type="EMBL" id="JADBJN010000001">
    <property type="protein sequence ID" value="KAG5681299.1"/>
    <property type="molecule type" value="Genomic_DNA"/>
</dbReference>
<feature type="region of interest" description="Disordered" evidence="1">
    <location>
        <begin position="442"/>
        <end position="462"/>
    </location>
</feature>
<dbReference type="Proteomes" id="UP001107558">
    <property type="component" value="Chromosome 1"/>
</dbReference>
<comment type="caution">
    <text evidence="2">The sequence shown here is derived from an EMBL/GenBank/DDBJ whole genome shotgun (WGS) entry which is preliminary data.</text>
</comment>
<protein>
    <recommendedName>
        <fullName evidence="4">DNA-directed RNA polymerase III subunit RPC5</fullName>
    </recommendedName>
</protein>
<keyword evidence="3" id="KW-1185">Reference proteome</keyword>
<dbReference type="PANTHER" id="PTHR12069:SF0">
    <property type="entry name" value="DNA-DIRECTED RNA POLYMERASE III SUBUNIT RPC5"/>
    <property type="match status" value="1"/>
</dbReference>